<dbReference type="GO" id="GO:0032259">
    <property type="term" value="P:methylation"/>
    <property type="evidence" value="ECO:0007669"/>
    <property type="project" value="UniProtKB-KW"/>
</dbReference>
<dbReference type="EMBL" id="LGHJ01000012">
    <property type="protein sequence ID" value="KPL76322.1"/>
    <property type="molecule type" value="Genomic_DNA"/>
</dbReference>
<comment type="caution">
    <text evidence="5">The sequence shown here is derived from an EMBL/GenBank/DDBJ whole genome shotgun (WGS) entry which is preliminary data.</text>
</comment>
<evidence type="ECO:0000259" key="4">
    <source>
        <dbReference type="Pfam" id="PF10672"/>
    </source>
</evidence>
<dbReference type="PANTHER" id="PTHR43042:SF3">
    <property type="entry name" value="RIBOSOMAL RNA LARGE SUBUNIT METHYLTRANSFERASE YWBD-RELATED"/>
    <property type="match status" value="1"/>
</dbReference>
<dbReference type="CDD" id="cd02440">
    <property type="entry name" value="AdoMet_MTases"/>
    <property type="match status" value="1"/>
</dbReference>
<dbReference type="Gene3D" id="3.40.50.150">
    <property type="entry name" value="Vaccinia Virus protein VP39"/>
    <property type="match status" value="1"/>
</dbReference>
<feature type="domain" description="S-adenosylmethionine-dependent methyltransferase" evidence="4">
    <location>
        <begin position="116"/>
        <end position="273"/>
    </location>
</feature>
<keyword evidence="3" id="KW-0949">S-adenosyl-L-methionine</keyword>
<proteinExistence type="predicted"/>
<accession>A0A0N8GMV1</accession>
<gene>
    <name evidence="5" type="ORF">AC812_06550</name>
</gene>
<sequence>MSNFSVDGEILFERVEKALQERLPRMDDQHQTALRLFSGFYEGFADVLIDLYATTLVIFNYHENPVVLRPLLIELQKWFIRQFPWITAVVHKTRSLRNMASRLGVIRFGDEQALATRIVEHGVSYAINLRLNQDASFYLDTRNLRGWLKEHMAGKSVLNTFAYTGSLGAAALAGGARRVVQTDHNPRFLEVARETYRLNGWPVNDEDFLIGDFFKVVDGLKRRKQLFDCVILDPPFFSTGFNGEIFLNEKTLPLLNKVRPLVAHDGVLIVVNNALFMSGTGLIRIFDEISRSGYLWLEEIIPVPEDVTGFPKTRVSPPPVDPSPFNHPTKIAVLRVARKDRAAAS</sequence>
<dbReference type="InterPro" id="IPR019614">
    <property type="entry name" value="SAM-dep_methyl-trfase"/>
</dbReference>
<dbReference type="GO" id="GO:0008168">
    <property type="term" value="F:methyltransferase activity"/>
    <property type="evidence" value="ECO:0007669"/>
    <property type="project" value="UniProtKB-KW"/>
</dbReference>
<keyword evidence="1" id="KW-0489">Methyltransferase</keyword>
<dbReference type="STRING" id="360411.AC812_06550"/>
<evidence type="ECO:0000256" key="3">
    <source>
        <dbReference type="ARBA" id="ARBA00022691"/>
    </source>
</evidence>
<dbReference type="AlphaFoldDB" id="A0A0N8GMV1"/>
<reference evidence="5 6" key="1">
    <citation type="submission" date="2015-07" db="EMBL/GenBank/DDBJ databases">
        <title>Draft genome of Bellilinea caldifistulae DSM 17877.</title>
        <authorList>
            <person name="Hemp J."/>
            <person name="Ward L.M."/>
            <person name="Pace L.A."/>
            <person name="Fischer W.W."/>
        </authorList>
    </citation>
    <scope>NUCLEOTIDE SEQUENCE [LARGE SCALE GENOMIC DNA]</scope>
    <source>
        <strain evidence="5 6">GOMI-1</strain>
    </source>
</reference>
<keyword evidence="6" id="KW-1185">Reference proteome</keyword>
<name>A0A0N8GMV1_9CHLR</name>
<dbReference type="Proteomes" id="UP000050514">
    <property type="component" value="Unassembled WGS sequence"/>
</dbReference>
<evidence type="ECO:0000256" key="2">
    <source>
        <dbReference type="ARBA" id="ARBA00022679"/>
    </source>
</evidence>
<dbReference type="Pfam" id="PF10672">
    <property type="entry name" value="Methyltrans_SAM"/>
    <property type="match status" value="1"/>
</dbReference>
<evidence type="ECO:0000256" key="1">
    <source>
        <dbReference type="ARBA" id="ARBA00022603"/>
    </source>
</evidence>
<organism evidence="5 6">
    <name type="scientific">Bellilinea caldifistulae</name>
    <dbReference type="NCBI Taxonomy" id="360411"/>
    <lineage>
        <taxon>Bacteria</taxon>
        <taxon>Bacillati</taxon>
        <taxon>Chloroflexota</taxon>
        <taxon>Anaerolineae</taxon>
        <taxon>Anaerolineales</taxon>
        <taxon>Anaerolineaceae</taxon>
        <taxon>Bellilinea</taxon>
    </lineage>
</organism>
<dbReference type="RefSeq" id="WP_061919317.1">
    <property type="nucleotide sequence ID" value="NZ_DF967971.1"/>
</dbReference>
<evidence type="ECO:0000313" key="5">
    <source>
        <dbReference type="EMBL" id="KPL76322.1"/>
    </source>
</evidence>
<evidence type="ECO:0000313" key="6">
    <source>
        <dbReference type="Proteomes" id="UP000050514"/>
    </source>
</evidence>
<dbReference type="PANTHER" id="PTHR43042">
    <property type="entry name" value="SAM-DEPENDENT METHYLTRANSFERASE"/>
    <property type="match status" value="1"/>
</dbReference>
<keyword evidence="2" id="KW-0808">Transferase</keyword>
<dbReference type="SUPFAM" id="SSF53335">
    <property type="entry name" value="S-adenosyl-L-methionine-dependent methyltransferases"/>
    <property type="match status" value="1"/>
</dbReference>
<dbReference type="OrthoDB" id="9809404at2"/>
<protein>
    <recommendedName>
        <fullName evidence="4">S-adenosylmethionine-dependent methyltransferase domain-containing protein</fullName>
    </recommendedName>
</protein>
<dbReference type="Gene3D" id="3.30.750.80">
    <property type="entry name" value="RNA methyltransferase domain (HRMD) like"/>
    <property type="match status" value="1"/>
</dbReference>
<dbReference type="InterPro" id="IPR029063">
    <property type="entry name" value="SAM-dependent_MTases_sf"/>
</dbReference>